<dbReference type="HOGENOM" id="CLU_3137819_0_0_10"/>
<dbReference type="EMBL" id="HG934468">
    <property type="protein sequence ID" value="CDN32267.1"/>
    <property type="molecule type" value="Genomic_DNA"/>
</dbReference>
<dbReference type="KEGG" id="rbc:BN938_2195"/>
<dbReference type="STRING" id="1433126.BN938_2195"/>
<evidence type="ECO:0000313" key="2">
    <source>
        <dbReference type="Proteomes" id="UP000027616"/>
    </source>
</evidence>
<keyword evidence="2" id="KW-1185">Reference proteome</keyword>
<dbReference type="Proteomes" id="UP000027616">
    <property type="component" value="Chromosome I"/>
</dbReference>
<evidence type="ECO:0000313" key="1">
    <source>
        <dbReference type="EMBL" id="CDN32267.1"/>
    </source>
</evidence>
<proteinExistence type="predicted"/>
<sequence length="49" mass="5387">MTCTEKLFVIYKIASSAAKPTTGKRRTTLSLASSRAVTQPHIVDFFAIE</sequence>
<accession>A0A060R9K4</accession>
<gene>
    <name evidence="1" type="ORF">BN938_2195</name>
</gene>
<protein>
    <submittedName>
        <fullName evidence="1">Uncharacterized protein</fullName>
    </submittedName>
</protein>
<dbReference type="AlphaFoldDB" id="A0A060R9K4"/>
<reference evidence="1 2" key="1">
    <citation type="journal article" date="2015" name="Genome Announc.">
        <title>Complete Genome Sequence of the Novel Leech Symbiont Mucinivorans hirudinis M3T.</title>
        <authorList>
            <person name="Nelson M.C."/>
            <person name="Bomar L."/>
            <person name="Graf J."/>
        </authorList>
    </citation>
    <scope>NUCLEOTIDE SEQUENCE [LARGE SCALE GENOMIC DNA]</scope>
    <source>
        <strain evidence="2">M3</strain>
    </source>
</reference>
<organism evidence="1 2">
    <name type="scientific">Mucinivorans hirudinis</name>
    <dbReference type="NCBI Taxonomy" id="1433126"/>
    <lineage>
        <taxon>Bacteria</taxon>
        <taxon>Pseudomonadati</taxon>
        <taxon>Bacteroidota</taxon>
        <taxon>Bacteroidia</taxon>
        <taxon>Bacteroidales</taxon>
        <taxon>Rikenellaceae</taxon>
        <taxon>Mucinivorans</taxon>
    </lineage>
</organism>
<name>A0A060R9K4_9BACT</name>